<gene>
    <name evidence="1" type="ORF">N7548_03600</name>
</gene>
<dbReference type="RefSeq" id="WP_263608061.1">
    <property type="nucleotide sequence ID" value="NZ_JAOVQM010000002.1"/>
</dbReference>
<reference evidence="1" key="1">
    <citation type="submission" date="2022-09" db="EMBL/GenBank/DDBJ databases">
        <title>Novel Mycoplasma species identified in domestic and wild animals.</title>
        <authorList>
            <person name="Volokhov D.V."/>
            <person name="Furtak V.A."/>
            <person name="Zagorodnyaya T.A."/>
        </authorList>
    </citation>
    <scope>NUCLEOTIDE SEQUENCE</scope>
    <source>
        <strain evidence="1">Oakley</strain>
    </source>
</reference>
<keyword evidence="2" id="KW-1185">Reference proteome</keyword>
<sequence length="100" mass="11514">MNIKKVKILDSQDKVVFKGPLSSLKFKTESIKKTSIELFNDDNPCIIHESYAIEQLANQAAQQLLSLNQNRLLIDEALIQLLSTMELEKYRNHTLELEVK</sequence>
<evidence type="ECO:0000313" key="1">
    <source>
        <dbReference type="EMBL" id="MCV2231908.1"/>
    </source>
</evidence>
<organism evidence="1 2">
    <name type="scientific">Paracholeplasma manati</name>
    <dbReference type="NCBI Taxonomy" id="591373"/>
    <lineage>
        <taxon>Bacteria</taxon>
        <taxon>Bacillati</taxon>
        <taxon>Mycoplasmatota</taxon>
        <taxon>Mollicutes</taxon>
        <taxon>Acholeplasmatales</taxon>
        <taxon>Acholeplasmataceae</taxon>
        <taxon>Paracholeplasma</taxon>
    </lineage>
</organism>
<name>A0ABT2Y599_9MOLU</name>
<protein>
    <submittedName>
        <fullName evidence="1">Uncharacterized protein</fullName>
    </submittedName>
</protein>
<comment type="caution">
    <text evidence="1">The sequence shown here is derived from an EMBL/GenBank/DDBJ whole genome shotgun (WGS) entry which is preliminary data.</text>
</comment>
<dbReference type="Proteomes" id="UP001177160">
    <property type="component" value="Unassembled WGS sequence"/>
</dbReference>
<dbReference type="EMBL" id="JAOVQM010000002">
    <property type="protein sequence ID" value="MCV2231908.1"/>
    <property type="molecule type" value="Genomic_DNA"/>
</dbReference>
<accession>A0ABT2Y599</accession>
<evidence type="ECO:0000313" key="2">
    <source>
        <dbReference type="Proteomes" id="UP001177160"/>
    </source>
</evidence>
<proteinExistence type="predicted"/>